<organism evidence="1 2">
    <name type="scientific">Vitis vinifera</name>
    <name type="common">Grape</name>
    <dbReference type="NCBI Taxonomy" id="29760"/>
    <lineage>
        <taxon>Eukaryota</taxon>
        <taxon>Viridiplantae</taxon>
        <taxon>Streptophyta</taxon>
        <taxon>Embryophyta</taxon>
        <taxon>Tracheophyta</taxon>
        <taxon>Spermatophyta</taxon>
        <taxon>Magnoliopsida</taxon>
        <taxon>eudicotyledons</taxon>
        <taxon>Gunneridae</taxon>
        <taxon>Pentapetalae</taxon>
        <taxon>rosids</taxon>
        <taxon>Vitales</taxon>
        <taxon>Vitaceae</taxon>
        <taxon>Viteae</taxon>
        <taxon>Vitis</taxon>
    </lineage>
</organism>
<evidence type="ECO:0000313" key="1">
    <source>
        <dbReference type="EMBL" id="RVX20510.1"/>
    </source>
</evidence>
<evidence type="ECO:0000313" key="2">
    <source>
        <dbReference type="Proteomes" id="UP000288805"/>
    </source>
</evidence>
<accession>A0A438KH41</accession>
<dbReference type="AlphaFoldDB" id="A0A438KH41"/>
<protein>
    <submittedName>
        <fullName evidence="1">Uncharacterized protein</fullName>
    </submittedName>
</protein>
<sequence>MSIQLCWGPTPFPIASRSARMISSGFLPELDDLRSSSTTMHFSKIIEEFNLCDLPLLEDNIPAEGA</sequence>
<reference evidence="1 2" key="1">
    <citation type="journal article" date="2018" name="PLoS Genet.">
        <title>Population sequencing reveals clonal diversity and ancestral inbreeding in the grapevine cultivar Chardonnay.</title>
        <authorList>
            <person name="Roach M.J."/>
            <person name="Johnson D.L."/>
            <person name="Bohlmann J."/>
            <person name="van Vuuren H.J."/>
            <person name="Jones S.J."/>
            <person name="Pretorius I.S."/>
            <person name="Schmidt S.A."/>
            <person name="Borneman A.R."/>
        </authorList>
    </citation>
    <scope>NUCLEOTIDE SEQUENCE [LARGE SCALE GENOMIC DNA]</scope>
    <source>
        <strain evidence="2">cv. Chardonnay</strain>
        <tissue evidence="1">Leaf</tissue>
    </source>
</reference>
<dbReference type="EMBL" id="QGNW01000006">
    <property type="protein sequence ID" value="RVX20510.1"/>
    <property type="molecule type" value="Genomic_DNA"/>
</dbReference>
<gene>
    <name evidence="1" type="ORF">CK203_002765</name>
</gene>
<name>A0A438KH41_VITVI</name>
<proteinExistence type="predicted"/>
<dbReference type="Proteomes" id="UP000288805">
    <property type="component" value="Unassembled WGS sequence"/>
</dbReference>
<comment type="caution">
    <text evidence="1">The sequence shown here is derived from an EMBL/GenBank/DDBJ whole genome shotgun (WGS) entry which is preliminary data.</text>
</comment>